<dbReference type="PANTHER" id="PTHR46333">
    <property type="entry name" value="CYTOKINESIS PROTEIN 3"/>
    <property type="match status" value="1"/>
</dbReference>
<name>A0A4R1AX90_9BACI</name>
<organism evidence="3 4">
    <name type="scientific">Cytobacillus praedii</name>
    <dbReference type="NCBI Taxonomy" id="1742358"/>
    <lineage>
        <taxon>Bacteria</taxon>
        <taxon>Bacillati</taxon>
        <taxon>Bacillota</taxon>
        <taxon>Bacilli</taxon>
        <taxon>Bacillales</taxon>
        <taxon>Bacillaceae</taxon>
        <taxon>Cytobacillus</taxon>
    </lineage>
</organism>
<comment type="caution">
    <text evidence="3">The sequence shown here is derived from an EMBL/GenBank/DDBJ whole genome shotgun (WGS) entry which is preliminary data.</text>
</comment>
<dbReference type="InterPro" id="IPR032485">
    <property type="entry name" value="LRP1-like_beta_prop"/>
</dbReference>
<evidence type="ECO:0000259" key="2">
    <source>
        <dbReference type="SMART" id="SM00460"/>
    </source>
</evidence>
<sequence>MLKKFTFVSAFIFSNLFIQAFPAFAQEQNASNIVDKNTITVSAADSKAYKDTYNNLLTAITSFKDTASFPSQSISYKNVSTIINEVLEDHPEIFYFQHKGTTAYSNGKIELKYKYPVKKIKEMVQNQDTKIKNIIKQTIKSTDSEFDKVKAIHDYIVLNTAYDWENFKKGQVPDASYTAYGLLMNGQAVCEGYAQTMQLLLKEAGIESHLITGTANGGAHAWNLVKIDGKYYYIDSTWDDPVPNRAGEISYKYFLTPAAALKKDHSWDEKLFPAATSTKYAYFQDIFSAKESGTYIYYSNNKDNQKLYRMKKDGSEKKKLLNVSTPYFVLTKNNIYLSNYSNGGYLYQAKLDGTQLKKINNTHSIDLYIEKNTVVFTNKTTGAKGSIKIN</sequence>
<feature type="chain" id="PRO_5020443390" evidence="1">
    <location>
        <begin position="26"/>
        <end position="390"/>
    </location>
</feature>
<dbReference type="InterPro" id="IPR002931">
    <property type="entry name" value="Transglutaminase-like"/>
</dbReference>
<dbReference type="OrthoDB" id="9788327at2"/>
<evidence type="ECO:0000313" key="4">
    <source>
        <dbReference type="Proteomes" id="UP000293846"/>
    </source>
</evidence>
<feature type="domain" description="Transglutaminase-like" evidence="2">
    <location>
        <begin position="182"/>
        <end position="238"/>
    </location>
</feature>
<dbReference type="Gene3D" id="3.10.620.30">
    <property type="match status" value="1"/>
</dbReference>
<dbReference type="Pfam" id="PF16472">
    <property type="entry name" value="DUF5050"/>
    <property type="match status" value="1"/>
</dbReference>
<dbReference type="PANTHER" id="PTHR46333:SF2">
    <property type="entry name" value="CYTOKINESIS PROTEIN 3"/>
    <property type="match status" value="1"/>
</dbReference>
<dbReference type="Pfam" id="PF01841">
    <property type="entry name" value="Transglut_core"/>
    <property type="match status" value="1"/>
</dbReference>
<protein>
    <submittedName>
        <fullName evidence="3">DUF5050 domain-containing protein</fullName>
    </submittedName>
</protein>
<evidence type="ECO:0000313" key="3">
    <source>
        <dbReference type="EMBL" id="TCJ05082.1"/>
    </source>
</evidence>
<dbReference type="AlphaFoldDB" id="A0A4R1AX90"/>
<keyword evidence="4" id="KW-1185">Reference proteome</keyword>
<feature type="signal peptide" evidence="1">
    <location>
        <begin position="1"/>
        <end position="25"/>
    </location>
</feature>
<evidence type="ECO:0000256" key="1">
    <source>
        <dbReference type="SAM" id="SignalP"/>
    </source>
</evidence>
<dbReference type="Proteomes" id="UP000293846">
    <property type="component" value="Unassembled WGS sequence"/>
</dbReference>
<keyword evidence="1" id="KW-0732">Signal</keyword>
<reference evidence="3 4" key="1">
    <citation type="submission" date="2019-03" db="EMBL/GenBank/DDBJ databases">
        <authorList>
            <person name="Jensen L."/>
            <person name="Storgaard J."/>
            <person name="Sulaj E."/>
            <person name="Schramm A."/>
            <person name="Marshall I.P.G."/>
        </authorList>
    </citation>
    <scope>NUCLEOTIDE SEQUENCE [LARGE SCALE GENOMIC DNA]</scope>
    <source>
        <strain evidence="3 4">2017H2G3</strain>
    </source>
</reference>
<dbReference type="STRING" id="1742358.GCA_001439605_04347"/>
<dbReference type="GO" id="GO:0005737">
    <property type="term" value="C:cytoplasm"/>
    <property type="evidence" value="ECO:0007669"/>
    <property type="project" value="TreeGrafter"/>
</dbReference>
<dbReference type="SMART" id="SM00460">
    <property type="entry name" value="TGc"/>
    <property type="match status" value="1"/>
</dbReference>
<dbReference type="SUPFAM" id="SSF54001">
    <property type="entry name" value="Cysteine proteinases"/>
    <property type="match status" value="1"/>
</dbReference>
<accession>A0A4R1AX90</accession>
<gene>
    <name evidence="3" type="ORF">E0Y62_07675</name>
</gene>
<dbReference type="InterPro" id="IPR052557">
    <property type="entry name" value="CAP/Cytokinesis_protein"/>
</dbReference>
<dbReference type="InterPro" id="IPR038765">
    <property type="entry name" value="Papain-like_cys_pep_sf"/>
</dbReference>
<proteinExistence type="predicted"/>
<dbReference type="PROSITE" id="PS00430">
    <property type="entry name" value="TONB_DEPENDENT_REC_1"/>
    <property type="match status" value="1"/>
</dbReference>
<dbReference type="InterPro" id="IPR010916">
    <property type="entry name" value="TonB_box_CS"/>
</dbReference>
<dbReference type="EMBL" id="SJTH01000006">
    <property type="protein sequence ID" value="TCJ05082.1"/>
    <property type="molecule type" value="Genomic_DNA"/>
</dbReference>
<dbReference type="RefSeq" id="WP_057762277.1">
    <property type="nucleotide sequence ID" value="NZ_LMBX01000004.1"/>
</dbReference>